<accession>A0A1Y1VUT8</accession>
<feature type="region of interest" description="Disordered" evidence="1">
    <location>
        <begin position="61"/>
        <end position="113"/>
    </location>
</feature>
<protein>
    <submittedName>
        <fullName evidence="3">Uncharacterized protein</fullName>
    </submittedName>
</protein>
<feature type="transmembrane region" description="Helical" evidence="2">
    <location>
        <begin position="12"/>
        <end position="33"/>
    </location>
</feature>
<dbReference type="AlphaFoldDB" id="A0A1Y1VUT8"/>
<reference evidence="3 4" key="1">
    <citation type="submission" date="2016-07" db="EMBL/GenBank/DDBJ databases">
        <title>Pervasive Adenine N6-methylation of Active Genes in Fungi.</title>
        <authorList>
            <consortium name="DOE Joint Genome Institute"/>
            <person name="Mondo S.J."/>
            <person name="Dannebaum R.O."/>
            <person name="Kuo R.C."/>
            <person name="Labutti K."/>
            <person name="Haridas S."/>
            <person name="Kuo A."/>
            <person name="Salamov A."/>
            <person name="Ahrendt S.R."/>
            <person name="Lipzen A."/>
            <person name="Sullivan W."/>
            <person name="Andreopoulos W.B."/>
            <person name="Clum A."/>
            <person name="Lindquist E."/>
            <person name="Daum C."/>
            <person name="Ramamoorthy G.K."/>
            <person name="Gryganskyi A."/>
            <person name="Culley D."/>
            <person name="Magnuson J.K."/>
            <person name="James T.Y."/>
            <person name="O'Malley M.A."/>
            <person name="Stajich J.E."/>
            <person name="Spatafora J.W."/>
            <person name="Visel A."/>
            <person name="Grigoriev I.V."/>
        </authorList>
    </citation>
    <scope>NUCLEOTIDE SEQUENCE [LARGE SCALE GENOMIC DNA]</scope>
    <source>
        <strain evidence="3 4">CBS 931.73</strain>
    </source>
</reference>
<organism evidence="3 4">
    <name type="scientific">Basidiobolus meristosporus CBS 931.73</name>
    <dbReference type="NCBI Taxonomy" id="1314790"/>
    <lineage>
        <taxon>Eukaryota</taxon>
        <taxon>Fungi</taxon>
        <taxon>Fungi incertae sedis</taxon>
        <taxon>Zoopagomycota</taxon>
        <taxon>Entomophthoromycotina</taxon>
        <taxon>Basidiobolomycetes</taxon>
        <taxon>Basidiobolales</taxon>
        <taxon>Basidiobolaceae</taxon>
        <taxon>Basidiobolus</taxon>
    </lineage>
</organism>
<dbReference type="InParanoid" id="A0A1Y1VUT8"/>
<sequence>MTALTLPSLIQLLIYSSLTMQLTFSLLSSYILIQSALAAPMHNLATGVSAVAKTTYQTSACRADANDDDDDNARASPLSDDGAARRHFHGGRPDPNGDAKLQRHPHDNGHEHGHVWDAAKAGIHG</sequence>
<dbReference type="EMBL" id="MCFE01001160">
    <property type="protein sequence ID" value="ORX65047.1"/>
    <property type="molecule type" value="Genomic_DNA"/>
</dbReference>
<name>A0A1Y1VUT8_9FUNG</name>
<keyword evidence="2" id="KW-1133">Transmembrane helix</keyword>
<dbReference type="Proteomes" id="UP000193498">
    <property type="component" value="Unassembled WGS sequence"/>
</dbReference>
<comment type="caution">
    <text evidence="3">The sequence shown here is derived from an EMBL/GenBank/DDBJ whole genome shotgun (WGS) entry which is preliminary data.</text>
</comment>
<keyword evidence="2" id="KW-0812">Transmembrane</keyword>
<evidence type="ECO:0000313" key="4">
    <source>
        <dbReference type="Proteomes" id="UP000193498"/>
    </source>
</evidence>
<keyword evidence="4" id="KW-1185">Reference proteome</keyword>
<proteinExistence type="predicted"/>
<gene>
    <name evidence="3" type="ORF">K493DRAFT_364740</name>
</gene>
<evidence type="ECO:0000256" key="2">
    <source>
        <dbReference type="SAM" id="Phobius"/>
    </source>
</evidence>
<evidence type="ECO:0000313" key="3">
    <source>
        <dbReference type="EMBL" id="ORX65047.1"/>
    </source>
</evidence>
<evidence type="ECO:0000256" key="1">
    <source>
        <dbReference type="SAM" id="MobiDB-lite"/>
    </source>
</evidence>
<feature type="compositionally biased region" description="Basic and acidic residues" evidence="1">
    <location>
        <begin position="91"/>
        <end position="113"/>
    </location>
</feature>
<keyword evidence="2" id="KW-0472">Membrane</keyword>